<organism evidence="3 4">
    <name type="scientific">Recurvomyces mirabilis</name>
    <dbReference type="NCBI Taxonomy" id="574656"/>
    <lineage>
        <taxon>Eukaryota</taxon>
        <taxon>Fungi</taxon>
        <taxon>Dikarya</taxon>
        <taxon>Ascomycota</taxon>
        <taxon>Pezizomycotina</taxon>
        <taxon>Dothideomycetes</taxon>
        <taxon>Dothideomycetidae</taxon>
        <taxon>Mycosphaerellales</taxon>
        <taxon>Teratosphaeriaceae</taxon>
        <taxon>Recurvomyces</taxon>
    </lineage>
</organism>
<dbReference type="SUPFAM" id="SSF82199">
    <property type="entry name" value="SET domain"/>
    <property type="match status" value="1"/>
</dbReference>
<comment type="caution">
    <text evidence="3">The sequence shown here is derived from an EMBL/GenBank/DDBJ whole genome shotgun (WGS) entry which is preliminary data.</text>
</comment>
<dbReference type="PROSITE" id="PS50280">
    <property type="entry name" value="SET"/>
    <property type="match status" value="1"/>
</dbReference>
<proteinExistence type="predicted"/>
<dbReference type="PANTHER" id="PTHR47332">
    <property type="entry name" value="SET DOMAIN-CONTAINING PROTEIN 5"/>
    <property type="match status" value="1"/>
</dbReference>
<feature type="region of interest" description="Disordered" evidence="1">
    <location>
        <begin position="1"/>
        <end position="20"/>
    </location>
</feature>
<feature type="region of interest" description="Disordered" evidence="1">
    <location>
        <begin position="308"/>
        <end position="376"/>
    </location>
</feature>
<dbReference type="InterPro" id="IPR046341">
    <property type="entry name" value="SET_dom_sf"/>
</dbReference>
<dbReference type="InterPro" id="IPR001214">
    <property type="entry name" value="SET_dom"/>
</dbReference>
<dbReference type="Proteomes" id="UP001274830">
    <property type="component" value="Unassembled WGS sequence"/>
</dbReference>
<protein>
    <submittedName>
        <fullName evidence="3">SET domain-containing protein 5</fullName>
    </submittedName>
</protein>
<evidence type="ECO:0000313" key="4">
    <source>
        <dbReference type="Proteomes" id="UP001274830"/>
    </source>
</evidence>
<accession>A0AAE0TU36</accession>
<evidence type="ECO:0000313" key="3">
    <source>
        <dbReference type="EMBL" id="KAK3672425.1"/>
    </source>
</evidence>
<evidence type="ECO:0000259" key="2">
    <source>
        <dbReference type="PROSITE" id="PS50280"/>
    </source>
</evidence>
<dbReference type="InterPro" id="IPR053185">
    <property type="entry name" value="SET_domain_protein"/>
</dbReference>
<feature type="domain" description="SET" evidence="2">
    <location>
        <begin position="1"/>
        <end position="156"/>
    </location>
</feature>
<dbReference type="EMBL" id="JAUTXT010000033">
    <property type="protein sequence ID" value="KAK3672425.1"/>
    <property type="molecule type" value="Genomic_DNA"/>
</dbReference>
<name>A0AAE0TU36_9PEZI</name>
<dbReference type="PANTHER" id="PTHR47332:SF4">
    <property type="entry name" value="SET DOMAIN-CONTAINING PROTEIN 5"/>
    <property type="match status" value="1"/>
</dbReference>
<dbReference type="AlphaFoldDB" id="A0AAE0TU36"/>
<gene>
    <name evidence="3" type="primary">SET5_1</name>
    <name evidence="3" type="ORF">LTR78_007732</name>
</gene>
<evidence type="ECO:0000256" key="1">
    <source>
        <dbReference type="SAM" id="MobiDB-lite"/>
    </source>
</evidence>
<keyword evidence="4" id="KW-1185">Reference proteome</keyword>
<reference evidence="3" key="1">
    <citation type="submission" date="2023-07" db="EMBL/GenBank/DDBJ databases">
        <title>Black Yeasts Isolated from many extreme environments.</title>
        <authorList>
            <person name="Coleine C."/>
            <person name="Stajich J.E."/>
            <person name="Selbmann L."/>
        </authorList>
    </citation>
    <scope>NUCLEOTIDE SEQUENCE</scope>
    <source>
        <strain evidence="3">CCFEE 5485</strain>
    </source>
</reference>
<sequence length="392" mass="43317">MTTSLYHEAPSPLHGQGLFANTDLPPGTKVLEERATWRISNKLLKSDTQLLTSFRALRPKDRDSILTFSGGFDDPSSGNKALNTSTKKDAANRLREILDRNAQVEEEGVVIHKTIARVNHACLPNSELSESSDERLAYLFTTVQVKKDEELTINYHEPFAPFPARAKFLGKIYRIPSCRCRLCNLPASERQASDKRRVDILIYLNCLNQAYQSAKHARLRRELPESAFATMAGGVLVMIEKLERLVQEEGISGGPLFAIYGPAFHAAEAIQEMGAARRYARRLVEVGRLLGLGRMVSARAVLIATEEEGEVGKGSEGRGVGGEDVNMEGDGKDGVESENEEDDDDDVESDDDADDSGEDEDDSDGEDLDMADIKHKFDEIEQALSRLGMTRS</sequence>
<feature type="compositionally biased region" description="Acidic residues" evidence="1">
    <location>
        <begin position="336"/>
        <end position="370"/>
    </location>
</feature>
<dbReference type="Gene3D" id="2.170.270.10">
    <property type="entry name" value="SET domain"/>
    <property type="match status" value="1"/>
</dbReference>
<dbReference type="SMART" id="SM00317">
    <property type="entry name" value="SET"/>
    <property type="match status" value="1"/>
</dbReference>
<dbReference type="Pfam" id="PF00856">
    <property type="entry name" value="SET"/>
    <property type="match status" value="1"/>
</dbReference>